<feature type="signal peptide" evidence="2">
    <location>
        <begin position="1"/>
        <end position="23"/>
    </location>
</feature>
<feature type="chain" id="PRO_5043029188" evidence="2">
    <location>
        <begin position="24"/>
        <end position="107"/>
    </location>
</feature>
<dbReference type="AlphaFoldDB" id="A0AAN9J0V6"/>
<organism evidence="3 4">
    <name type="scientific">Crotalaria pallida</name>
    <name type="common">Smooth rattlebox</name>
    <name type="synonym">Crotalaria striata</name>
    <dbReference type="NCBI Taxonomy" id="3830"/>
    <lineage>
        <taxon>Eukaryota</taxon>
        <taxon>Viridiplantae</taxon>
        <taxon>Streptophyta</taxon>
        <taxon>Embryophyta</taxon>
        <taxon>Tracheophyta</taxon>
        <taxon>Spermatophyta</taxon>
        <taxon>Magnoliopsida</taxon>
        <taxon>eudicotyledons</taxon>
        <taxon>Gunneridae</taxon>
        <taxon>Pentapetalae</taxon>
        <taxon>rosids</taxon>
        <taxon>fabids</taxon>
        <taxon>Fabales</taxon>
        <taxon>Fabaceae</taxon>
        <taxon>Papilionoideae</taxon>
        <taxon>50 kb inversion clade</taxon>
        <taxon>genistoids sensu lato</taxon>
        <taxon>core genistoids</taxon>
        <taxon>Crotalarieae</taxon>
        <taxon>Crotalaria</taxon>
    </lineage>
</organism>
<feature type="region of interest" description="Disordered" evidence="1">
    <location>
        <begin position="46"/>
        <end position="107"/>
    </location>
</feature>
<comment type="caution">
    <text evidence="3">The sequence shown here is derived from an EMBL/GenBank/DDBJ whole genome shotgun (WGS) entry which is preliminary data.</text>
</comment>
<name>A0AAN9J0V6_CROPI</name>
<evidence type="ECO:0000313" key="3">
    <source>
        <dbReference type="EMBL" id="KAK7289666.1"/>
    </source>
</evidence>
<dbReference type="Proteomes" id="UP001372338">
    <property type="component" value="Unassembled WGS sequence"/>
</dbReference>
<keyword evidence="4" id="KW-1185">Reference proteome</keyword>
<accession>A0AAN9J0V6</accession>
<proteinExistence type="predicted"/>
<dbReference type="EMBL" id="JAYWIO010000001">
    <property type="protein sequence ID" value="KAK7289666.1"/>
    <property type="molecule type" value="Genomic_DNA"/>
</dbReference>
<reference evidence="3 4" key="1">
    <citation type="submission" date="2024-01" db="EMBL/GenBank/DDBJ databases">
        <title>The genomes of 5 underutilized Papilionoideae crops provide insights into root nodulation and disease resistanc.</title>
        <authorList>
            <person name="Yuan L."/>
        </authorList>
    </citation>
    <scope>NUCLEOTIDE SEQUENCE [LARGE SCALE GENOMIC DNA]</scope>
    <source>
        <strain evidence="3">ZHUSHIDOU_FW_LH</strain>
        <tissue evidence="3">Leaf</tissue>
    </source>
</reference>
<protein>
    <submittedName>
        <fullName evidence="3">Uncharacterized protein</fullName>
    </submittedName>
</protein>
<gene>
    <name evidence="3" type="ORF">RIF29_03483</name>
</gene>
<keyword evidence="2" id="KW-0732">Signal</keyword>
<sequence length="107" mass="11300">MLSNMMISVFSLLLSITFHLTSTHIPAHIQKRHFCWIFADVDDSGDEVDKGPNAAEALRAQVNAEGREEHTSSSSSSNSGSSESGSGSGSTSSSDSEASDEDSVNSF</sequence>
<feature type="compositionally biased region" description="Acidic residues" evidence="1">
    <location>
        <begin position="97"/>
        <end position="107"/>
    </location>
</feature>
<evidence type="ECO:0000256" key="2">
    <source>
        <dbReference type="SAM" id="SignalP"/>
    </source>
</evidence>
<evidence type="ECO:0000256" key="1">
    <source>
        <dbReference type="SAM" id="MobiDB-lite"/>
    </source>
</evidence>
<feature type="compositionally biased region" description="Low complexity" evidence="1">
    <location>
        <begin position="72"/>
        <end position="96"/>
    </location>
</feature>
<evidence type="ECO:0000313" key="4">
    <source>
        <dbReference type="Proteomes" id="UP001372338"/>
    </source>
</evidence>